<geneLocation type="plasmid" evidence="1 2">
    <name>pLlyPCM2298_2</name>
</geneLocation>
<evidence type="ECO:0000313" key="2">
    <source>
        <dbReference type="Proteomes" id="UP001057474"/>
    </source>
</evidence>
<reference evidence="1" key="1">
    <citation type="submission" date="2021-03" db="EMBL/GenBank/DDBJ databases">
        <title>Legionella lytica PCM 2298.</title>
        <authorList>
            <person name="Koper P."/>
        </authorList>
    </citation>
    <scope>NUCLEOTIDE SEQUENCE</scope>
    <source>
        <strain evidence="1">PCM 2298</strain>
        <plasmid evidence="1">pLlyPCM2298_2</plasmid>
    </source>
</reference>
<keyword evidence="1" id="KW-0614">Plasmid</keyword>
<accession>A0ABY4YD78</accession>
<gene>
    <name evidence="1" type="ORF">J2N86_15740</name>
</gene>
<proteinExistence type="predicted"/>
<evidence type="ECO:0000313" key="1">
    <source>
        <dbReference type="EMBL" id="USQ15597.1"/>
    </source>
</evidence>
<sequence length="272" mass="31950">MKETLQITLRKNRRSEDLIQIARKTKGENISYSYGQSNPPLPEEAIFSEAELFEISWFDQMVKFFHEHQDTNATDLERYRLFLPENFYQAIYELHKKCQEHKIDYRPVDSLLKSIINKIKATEKSLYEKTGITSNVLKEIHFKDLSENADRLNSSTLELFKKLIEIPDFYNQFKQIATNEYKKNPNIKIGHFKGYAQGHALPSKWICACAVDVISKSESPFNILNSEELLDLWIKPKLRSGFELSQLLFRLREIKSSPEFIRCVEDISQLFL</sequence>
<organism evidence="1 2">
    <name type="scientific">Legionella lytica</name>
    <dbReference type="NCBI Taxonomy" id="96232"/>
    <lineage>
        <taxon>Bacteria</taxon>
        <taxon>Pseudomonadati</taxon>
        <taxon>Pseudomonadota</taxon>
        <taxon>Gammaproteobacteria</taxon>
        <taxon>Legionellales</taxon>
        <taxon>Legionellaceae</taxon>
        <taxon>Legionella</taxon>
    </lineage>
</organism>
<keyword evidence="2" id="KW-1185">Reference proteome</keyword>
<protein>
    <submittedName>
        <fullName evidence="1">Uncharacterized protein</fullName>
    </submittedName>
</protein>
<dbReference type="Proteomes" id="UP001057474">
    <property type="component" value="Plasmid pLlyPCM2298_2"/>
</dbReference>
<dbReference type="EMBL" id="CP071529">
    <property type="protein sequence ID" value="USQ15597.1"/>
    <property type="molecule type" value="Genomic_DNA"/>
</dbReference>
<dbReference type="RefSeq" id="WP_133137991.1">
    <property type="nucleotide sequence ID" value="NZ_CP071529.1"/>
</dbReference>
<name>A0ABY4YD78_9GAMM</name>